<protein>
    <submittedName>
        <fullName evidence="5">Filamentous hemagglutinin N-terminal domain-containing protein</fullName>
    </submittedName>
</protein>
<evidence type="ECO:0000259" key="4">
    <source>
        <dbReference type="SMART" id="SM00912"/>
    </source>
</evidence>
<evidence type="ECO:0000256" key="2">
    <source>
        <dbReference type="ARBA" id="ARBA00022525"/>
    </source>
</evidence>
<keyword evidence="2" id="KW-0964">Secreted</keyword>
<dbReference type="InterPro" id="IPR012334">
    <property type="entry name" value="Pectin_lyas_fold"/>
</dbReference>
<comment type="subcellular location">
    <subcellularLocation>
        <location evidence="1">Secreted</location>
    </subcellularLocation>
</comment>
<dbReference type="InterPro" id="IPR050909">
    <property type="entry name" value="Bact_Autotransporter_VF"/>
</dbReference>
<dbReference type="InterPro" id="IPR008638">
    <property type="entry name" value="FhaB/CdiA-like_TPS"/>
</dbReference>
<dbReference type="AlphaFoldDB" id="A0A502FI00"/>
<gene>
    <name evidence="5" type="ORF">EAH76_19855</name>
</gene>
<evidence type="ECO:0000256" key="1">
    <source>
        <dbReference type="ARBA" id="ARBA00004613"/>
    </source>
</evidence>
<dbReference type="OrthoDB" id="1776524at2"/>
<dbReference type="EMBL" id="RCZC01000008">
    <property type="protein sequence ID" value="TPG49075.1"/>
    <property type="molecule type" value="Genomic_DNA"/>
</dbReference>
<dbReference type="Pfam" id="PF05860">
    <property type="entry name" value="TPS"/>
    <property type="match status" value="1"/>
</dbReference>
<sequence>MTTFRPKSASTTTRRLFSSTGLGSFTQLVLFSVVGSFAFTPSAYAQSLPTGGSVAAGSATIATGANAVTVTQASQSTVLNWESFNIAAGNSVTFNQPNSAAVALNRVTGADGSTILGNLTANGKVFLVNPNGVLFGKGAQISTGGLVASTLNIADADFMAGHYVFAGKSEAAVLNQGSITANNGGFVALLGAKVGNEGVISARMGTVALVGGQGVTLDVAGDGLLSIAVDTDAVNALVANGGLIQADGGHVLLTAQAAGQLLHTVVNNTGVIEARTLDTSTGTIKLLGDMVTGTANVDGTLDASAPNGGNGGFIETSAARVNIANTSKINTVAATGTTGTWLIDPQDFTIGAAGNISGATLSALLVTNNVTISTLPTGDAMVAGTPPTTTLGTTTPGNGDINVNDAIAWTASSNATTLRLDAVRDMNFNAAVTATNGNIIACCGRDITVNAPLTTTNGSILLNAMRNVAVNFSITTTDGNIAFCAGHDVMIMSKVTLTRGTTIPAQSLGLTPGLTIIAGFDGTGPGVTGGTLVFGATAPPSTVTAAPVSITYNPISYAAPTDFSTNFVLTEGAAISQRMLLFPDGSKVADGSTATTLTGFNTTAVSGTPTGVTLVAGAGASATFDSATAGTGIGISYTGYSLAGANAGQYALASQCCVTGFRTTGTITPAAVVTTPVVTTPVVTTPVVTTPVVTTPVVTTPVVTTPVVTTPVVTTPVVTTPVVTTPVVTTPVVTTPVVTTPVVTTPVVTTPVVTTPVVTTPVVTTPVVTTPVVTTPVVTTPVVTTPVVTTPVVTTPVVTTPVVTTPVVTTPVVTTPVVTTPVVTTPVVTTPVVTTPVVTTPVVTIPVVTTPVVTTPVVTTPVVTTPVVTTPVVTTPVVTTPVVTTPVVTTPLVPAGVTFLGKKPRDYVPLIPVNLVVVGTGVLVPTEELSVTPVAPQPTPVQPVLETPRAPVTVTPTAPAPYVIKPRTYPAKQDRN</sequence>
<dbReference type="GO" id="GO:0005576">
    <property type="term" value="C:extracellular region"/>
    <property type="evidence" value="ECO:0007669"/>
    <property type="project" value="UniProtKB-SubCell"/>
</dbReference>
<dbReference type="Pfam" id="PF18657">
    <property type="entry name" value="YDG"/>
    <property type="match status" value="1"/>
</dbReference>
<dbReference type="PANTHER" id="PTHR12338:SF8">
    <property type="entry name" value="HEME_HEMOPEXIN-BINDING PROTEIN"/>
    <property type="match status" value="1"/>
</dbReference>
<dbReference type="PANTHER" id="PTHR12338">
    <property type="entry name" value="AUTOTRANSPORTER"/>
    <property type="match status" value="1"/>
</dbReference>
<dbReference type="InterPro" id="IPR041248">
    <property type="entry name" value="YDG"/>
</dbReference>
<evidence type="ECO:0000313" key="5">
    <source>
        <dbReference type="EMBL" id="TPG49075.1"/>
    </source>
</evidence>
<evidence type="ECO:0000313" key="6">
    <source>
        <dbReference type="Proteomes" id="UP000319931"/>
    </source>
</evidence>
<dbReference type="SMART" id="SM00912">
    <property type="entry name" value="Haemagg_act"/>
    <property type="match status" value="1"/>
</dbReference>
<proteinExistence type="predicted"/>
<accession>A0A502FI00</accession>
<dbReference type="InterPro" id="IPR011050">
    <property type="entry name" value="Pectin_lyase_fold/virulence"/>
</dbReference>
<dbReference type="SUPFAM" id="SSF51126">
    <property type="entry name" value="Pectin lyase-like"/>
    <property type="match status" value="1"/>
</dbReference>
<dbReference type="Gene3D" id="2.160.20.10">
    <property type="entry name" value="Single-stranded right-handed beta-helix, Pectin lyase-like"/>
    <property type="match status" value="1"/>
</dbReference>
<dbReference type="RefSeq" id="WP_140852018.1">
    <property type="nucleotide sequence ID" value="NZ_RCZC01000008.1"/>
</dbReference>
<dbReference type="Proteomes" id="UP000319931">
    <property type="component" value="Unassembled WGS sequence"/>
</dbReference>
<comment type="caution">
    <text evidence="5">The sequence shown here is derived from an EMBL/GenBank/DDBJ whole genome shotgun (WGS) entry which is preliminary data.</text>
</comment>
<dbReference type="NCBIfam" id="TIGR01901">
    <property type="entry name" value="adhes_NPXG"/>
    <property type="match status" value="1"/>
</dbReference>
<name>A0A502FI00_9SPHN</name>
<keyword evidence="3" id="KW-0732">Signal</keyword>
<feature type="domain" description="Filamentous haemagglutinin FhaB/tRNA nuclease CdiA-like TPS" evidence="4">
    <location>
        <begin position="45"/>
        <end position="157"/>
    </location>
</feature>
<keyword evidence="6" id="KW-1185">Reference proteome</keyword>
<organism evidence="5 6">
    <name type="scientific">Sphingomonas glacialis</name>
    <dbReference type="NCBI Taxonomy" id="658225"/>
    <lineage>
        <taxon>Bacteria</taxon>
        <taxon>Pseudomonadati</taxon>
        <taxon>Pseudomonadota</taxon>
        <taxon>Alphaproteobacteria</taxon>
        <taxon>Sphingomonadales</taxon>
        <taxon>Sphingomonadaceae</taxon>
        <taxon>Sphingomonas</taxon>
    </lineage>
</organism>
<reference evidence="5 6" key="1">
    <citation type="journal article" date="2019" name="Environ. Microbiol.">
        <title>Species interactions and distinct microbial communities in high Arctic permafrost affected cryosols are associated with the CH4 and CO2 gas fluxes.</title>
        <authorList>
            <person name="Altshuler I."/>
            <person name="Hamel J."/>
            <person name="Turney S."/>
            <person name="Magnuson E."/>
            <person name="Levesque R."/>
            <person name="Greer C."/>
            <person name="Whyte L.G."/>
        </authorList>
    </citation>
    <scope>NUCLEOTIDE SEQUENCE [LARGE SCALE GENOMIC DNA]</scope>
    <source>
        <strain evidence="5 6">E6.1</strain>
    </source>
</reference>
<evidence type="ECO:0000256" key="3">
    <source>
        <dbReference type="ARBA" id="ARBA00022729"/>
    </source>
</evidence>